<evidence type="ECO:0000256" key="1">
    <source>
        <dbReference type="ARBA" id="ARBA00022443"/>
    </source>
</evidence>
<accession>A0A9W8N6A0</accession>
<organism evidence="5 6">
    <name type="scientific">Xylaria arbuscula</name>
    <dbReference type="NCBI Taxonomy" id="114810"/>
    <lineage>
        <taxon>Eukaryota</taxon>
        <taxon>Fungi</taxon>
        <taxon>Dikarya</taxon>
        <taxon>Ascomycota</taxon>
        <taxon>Pezizomycotina</taxon>
        <taxon>Sordariomycetes</taxon>
        <taxon>Xylariomycetidae</taxon>
        <taxon>Xylariales</taxon>
        <taxon>Xylariaceae</taxon>
        <taxon>Xylaria</taxon>
    </lineage>
</organism>
<keyword evidence="1 2" id="KW-0728">SH3 domain</keyword>
<comment type="caution">
    <text evidence="5">The sequence shown here is derived from an EMBL/GenBank/DDBJ whole genome shotgun (WGS) entry which is preliminary data.</text>
</comment>
<dbReference type="SUPFAM" id="SSF50044">
    <property type="entry name" value="SH3-domain"/>
    <property type="match status" value="1"/>
</dbReference>
<evidence type="ECO:0000256" key="2">
    <source>
        <dbReference type="PROSITE-ProRule" id="PRU00192"/>
    </source>
</evidence>
<feature type="domain" description="SH3" evidence="4">
    <location>
        <begin position="11"/>
        <end position="72"/>
    </location>
</feature>
<evidence type="ECO:0000256" key="3">
    <source>
        <dbReference type="SAM" id="MobiDB-lite"/>
    </source>
</evidence>
<dbReference type="AlphaFoldDB" id="A0A9W8N6A0"/>
<evidence type="ECO:0000313" key="5">
    <source>
        <dbReference type="EMBL" id="KAJ3558734.1"/>
    </source>
</evidence>
<protein>
    <recommendedName>
        <fullName evidence="4">SH3 domain-containing protein</fullName>
    </recommendedName>
</protein>
<dbReference type="Pfam" id="PF00018">
    <property type="entry name" value="SH3_1"/>
    <property type="match status" value="1"/>
</dbReference>
<dbReference type="FunFam" id="2.30.30.40:FF:000168">
    <property type="entry name" value="SH3 domain protein (Cyk3)"/>
    <property type="match status" value="1"/>
</dbReference>
<dbReference type="Gene3D" id="2.30.30.40">
    <property type="entry name" value="SH3 Domains"/>
    <property type="match status" value="1"/>
</dbReference>
<dbReference type="EMBL" id="JANPWZ010002442">
    <property type="protein sequence ID" value="KAJ3558734.1"/>
    <property type="molecule type" value="Genomic_DNA"/>
</dbReference>
<dbReference type="InterPro" id="IPR036028">
    <property type="entry name" value="SH3-like_dom_sf"/>
</dbReference>
<dbReference type="InterPro" id="IPR035553">
    <property type="entry name" value="Cyk3_SH3"/>
</dbReference>
<dbReference type="PRINTS" id="PR00452">
    <property type="entry name" value="SH3DOMAIN"/>
</dbReference>
<evidence type="ECO:0000259" key="4">
    <source>
        <dbReference type="PROSITE" id="PS50002"/>
    </source>
</evidence>
<proteinExistence type="predicted"/>
<feature type="region of interest" description="Disordered" evidence="3">
    <location>
        <begin position="80"/>
        <end position="213"/>
    </location>
</feature>
<reference evidence="5" key="1">
    <citation type="submission" date="2022-07" db="EMBL/GenBank/DDBJ databases">
        <title>Genome Sequence of Xylaria arbuscula.</title>
        <authorList>
            <person name="Buettner E."/>
        </authorList>
    </citation>
    <scope>NUCLEOTIDE SEQUENCE</scope>
    <source>
        <strain evidence="5">VT107</strain>
    </source>
</reference>
<dbReference type="VEuPathDB" id="FungiDB:F4678DRAFT_475205"/>
<feature type="compositionally biased region" description="Low complexity" evidence="3">
    <location>
        <begin position="80"/>
        <end position="95"/>
    </location>
</feature>
<sequence length="213" mass="23534">MVPAPPPLPTRFPCWCRAVYSWGGESTRDLGFIEGDLIECLNAGDGSWWTGRLRRNKTVGVFPSNFVEVLPDDFRPISRSISPLTSSNTPSPSTSLQKSKSKPFRKPFEAYAKAPHYTTAKQPEIIRQPERQPSFTPPRKDSASSFRNSVRGKIGHAPTPPESREYVSRAPSPAPHHVQHRAVSPAPYTAPYHERAPSPAPPPMLDSNQNAGL</sequence>
<dbReference type="CDD" id="cd11889">
    <property type="entry name" value="SH3_Cyk3p-like"/>
    <property type="match status" value="1"/>
</dbReference>
<name>A0A9W8N6A0_9PEZI</name>
<gene>
    <name evidence="5" type="ORF">NPX13_g9653</name>
</gene>
<dbReference type="Proteomes" id="UP001148614">
    <property type="component" value="Unassembled WGS sequence"/>
</dbReference>
<dbReference type="InterPro" id="IPR001452">
    <property type="entry name" value="SH3_domain"/>
</dbReference>
<evidence type="ECO:0000313" key="6">
    <source>
        <dbReference type="Proteomes" id="UP001148614"/>
    </source>
</evidence>
<dbReference type="PROSITE" id="PS50002">
    <property type="entry name" value="SH3"/>
    <property type="match status" value="1"/>
</dbReference>
<keyword evidence="6" id="KW-1185">Reference proteome</keyword>
<dbReference type="SMART" id="SM00326">
    <property type="entry name" value="SH3"/>
    <property type="match status" value="1"/>
</dbReference>